<evidence type="ECO:0000256" key="1">
    <source>
        <dbReference type="ARBA" id="ARBA00006832"/>
    </source>
</evidence>
<comment type="similarity">
    <text evidence="1">Belongs to the VPS72/YL1 family.</text>
</comment>
<dbReference type="OrthoDB" id="78296at2759"/>
<dbReference type="AlphaFoldDB" id="A0A165YAR2"/>
<dbReference type="PANTHER" id="PTHR13275">
    <property type="entry name" value="YL-1 PROTEIN TRANSCRIPTION FACTOR-LIKE 1"/>
    <property type="match status" value="1"/>
</dbReference>
<evidence type="ECO:0000313" key="5">
    <source>
        <dbReference type="Proteomes" id="UP000076532"/>
    </source>
</evidence>
<gene>
    <name evidence="4" type="ORF">FIBSPDRAFT_839425</name>
</gene>
<protein>
    <recommendedName>
        <fullName evidence="3">Vps72/YL1 C-terminal domain-containing protein</fullName>
    </recommendedName>
</protein>
<feature type="compositionally biased region" description="Basic and acidic residues" evidence="2">
    <location>
        <begin position="1"/>
        <end position="10"/>
    </location>
</feature>
<feature type="compositionally biased region" description="Polar residues" evidence="2">
    <location>
        <begin position="172"/>
        <end position="182"/>
    </location>
</feature>
<feature type="compositionally biased region" description="Polar residues" evidence="2">
    <location>
        <begin position="106"/>
        <end position="120"/>
    </location>
</feature>
<feature type="region of interest" description="Disordered" evidence="2">
    <location>
        <begin position="53"/>
        <end position="93"/>
    </location>
</feature>
<sequence length="502" mass="54476">MDGAHDESLVSRRPKRSTAGNRMEAALAELGLEDLTKDVEDDKDFFVEKEEEDIFGSDFESTDEETAQVDADAGEKGVDEEEQRARKVARTRAERTTAIAHARNKATFNPQAQAEASTSAAVEEPALGRGKRRVAFARDPAAEKLPTKAKGGAKGKGKGKGDEKRHSRRTHTVLNTSETASRLKTAAQRRATLPKKTILVQKTYTQSELLARALDTEEGNILEHRGYLAAEEEKRRRARVVRKGVEGSKLRWISRAEEVRVSVPMPPLPPLPPLPPVTAQHPPGVLMLSPASGASYGHYPAQNFASASSSALPTPMLPPQGAYYYAPVPPPMVERVEKVCKNYVVHEVPPPPAAPGYPPPHAEKPSWEATMAALFGADVPWADLKVYSGKARPLSRPKQICPVTGLPAPYLDPRTGVPFANVRAYEVLTQLLNHEYVWSAGLGCYIAREGEQMPKSLQANGSNGNVGMDLGEAATDKGKAVEVEVAMDVTKEDEEGAMDVTS</sequence>
<dbReference type="InterPro" id="IPR013272">
    <property type="entry name" value="Vps72/YL1_C"/>
</dbReference>
<name>A0A165YAR2_9AGAM</name>
<evidence type="ECO:0000259" key="3">
    <source>
        <dbReference type="SMART" id="SM00993"/>
    </source>
</evidence>
<evidence type="ECO:0000313" key="4">
    <source>
        <dbReference type="EMBL" id="KZP09373.1"/>
    </source>
</evidence>
<feature type="region of interest" description="Disordered" evidence="2">
    <location>
        <begin position="105"/>
        <end position="189"/>
    </location>
</feature>
<evidence type="ECO:0000256" key="2">
    <source>
        <dbReference type="SAM" id="MobiDB-lite"/>
    </source>
</evidence>
<dbReference type="GO" id="GO:0005634">
    <property type="term" value="C:nucleus"/>
    <property type="evidence" value="ECO:0007669"/>
    <property type="project" value="TreeGrafter"/>
</dbReference>
<dbReference type="STRING" id="436010.A0A165YAR2"/>
<feature type="region of interest" description="Disordered" evidence="2">
    <location>
        <begin position="1"/>
        <end position="22"/>
    </location>
</feature>
<proteinExistence type="inferred from homology"/>
<feature type="compositionally biased region" description="Acidic residues" evidence="2">
    <location>
        <begin position="53"/>
        <end position="67"/>
    </location>
</feature>
<dbReference type="Pfam" id="PF05764">
    <property type="entry name" value="YL1"/>
    <property type="match status" value="1"/>
</dbReference>
<accession>A0A165YAR2</accession>
<dbReference type="Proteomes" id="UP000076532">
    <property type="component" value="Unassembled WGS sequence"/>
</dbReference>
<reference evidence="4 5" key="1">
    <citation type="journal article" date="2016" name="Mol. Biol. Evol.">
        <title>Comparative Genomics of Early-Diverging Mushroom-Forming Fungi Provides Insights into the Origins of Lignocellulose Decay Capabilities.</title>
        <authorList>
            <person name="Nagy L.G."/>
            <person name="Riley R."/>
            <person name="Tritt A."/>
            <person name="Adam C."/>
            <person name="Daum C."/>
            <person name="Floudas D."/>
            <person name="Sun H."/>
            <person name="Yadav J.S."/>
            <person name="Pangilinan J."/>
            <person name="Larsson K.H."/>
            <person name="Matsuura K."/>
            <person name="Barry K."/>
            <person name="Labutti K."/>
            <person name="Kuo R."/>
            <person name="Ohm R.A."/>
            <person name="Bhattacharya S.S."/>
            <person name="Shirouzu T."/>
            <person name="Yoshinaga Y."/>
            <person name="Martin F.M."/>
            <person name="Grigoriev I.V."/>
            <person name="Hibbett D.S."/>
        </authorList>
    </citation>
    <scope>NUCLEOTIDE SEQUENCE [LARGE SCALE GENOMIC DNA]</scope>
    <source>
        <strain evidence="4 5">CBS 109695</strain>
    </source>
</reference>
<dbReference type="EMBL" id="KV417701">
    <property type="protein sequence ID" value="KZP09373.1"/>
    <property type="molecule type" value="Genomic_DNA"/>
</dbReference>
<keyword evidence="5" id="KW-1185">Reference proteome</keyword>
<dbReference type="PANTHER" id="PTHR13275:SF4">
    <property type="entry name" value="VACUOLAR PROTEIN SORTING-ASSOCIATED PROTEIN 72 HOMOLOG"/>
    <property type="match status" value="1"/>
</dbReference>
<dbReference type="InterPro" id="IPR046757">
    <property type="entry name" value="YL1_N"/>
</dbReference>
<feature type="domain" description="Vps72/YL1 C-terminal" evidence="3">
    <location>
        <begin position="399"/>
        <end position="428"/>
    </location>
</feature>
<dbReference type="Pfam" id="PF08265">
    <property type="entry name" value="YL1_C"/>
    <property type="match status" value="1"/>
</dbReference>
<organism evidence="4 5">
    <name type="scientific">Athelia psychrophila</name>
    <dbReference type="NCBI Taxonomy" id="1759441"/>
    <lineage>
        <taxon>Eukaryota</taxon>
        <taxon>Fungi</taxon>
        <taxon>Dikarya</taxon>
        <taxon>Basidiomycota</taxon>
        <taxon>Agaricomycotina</taxon>
        <taxon>Agaricomycetes</taxon>
        <taxon>Agaricomycetidae</taxon>
        <taxon>Atheliales</taxon>
        <taxon>Atheliaceae</taxon>
        <taxon>Athelia</taxon>
    </lineage>
</organism>
<dbReference type="SMART" id="SM00993">
    <property type="entry name" value="YL1_C"/>
    <property type="match status" value="1"/>
</dbReference>